<evidence type="ECO:0000313" key="1">
    <source>
        <dbReference type="EMBL" id="POS75594.1"/>
    </source>
</evidence>
<sequence length="372" mass="41082">MFRNHVKRAGVKYISALRSWNFEGLEDLYTILVGDRGLSRHERWASLYTKLYKKTWVCNIPSSLESVRRAMGVIRQANPNIQDKDLVIMAKTWALGLIPLRLGAKLPEGYAKAPKILGPLNAGLSASLGLPHDRSAAQPENANPSSSLSSSPFGLGEAIRARNALLARLACAAMGLVWDSLRFVLRMCGARDDIYEILAAEDHIMPQLLSNISFLGTDTTLQMCVPGLEYDNVTWPRYVRFGGTLPPWPLDPGFELPGWFRKRLGDTTKTVVFATQGTIAVDYMQVIVPTIKALAGRDGFTVVATLGRRGASLDSFFPKGLPANAIVLDYFLYTPILERANFVVTNGSYGIYSQCATFSMLMLSTTVRNIWV</sequence>
<reference evidence="1" key="1">
    <citation type="submission" date="2017-09" db="EMBL/GenBank/DDBJ databases">
        <title>Polyketide synthases of a Diaporthe helianthi virulent isolate.</title>
        <authorList>
            <person name="Baroncelli R."/>
        </authorList>
    </citation>
    <scope>NUCLEOTIDE SEQUENCE [LARGE SCALE GENOMIC DNA]</scope>
    <source>
        <strain evidence="1">7/96</strain>
    </source>
</reference>
<proteinExistence type="predicted"/>
<organism evidence="1 2">
    <name type="scientific">Diaporthe helianthi</name>
    <dbReference type="NCBI Taxonomy" id="158607"/>
    <lineage>
        <taxon>Eukaryota</taxon>
        <taxon>Fungi</taxon>
        <taxon>Dikarya</taxon>
        <taxon>Ascomycota</taxon>
        <taxon>Pezizomycotina</taxon>
        <taxon>Sordariomycetes</taxon>
        <taxon>Sordariomycetidae</taxon>
        <taxon>Diaporthales</taxon>
        <taxon>Diaporthaceae</taxon>
        <taxon>Diaporthe</taxon>
    </lineage>
</organism>
<dbReference type="EMBL" id="MAVT02000468">
    <property type="protein sequence ID" value="POS75594.1"/>
    <property type="molecule type" value="Genomic_DNA"/>
</dbReference>
<comment type="caution">
    <text evidence="1">The sequence shown here is derived from an EMBL/GenBank/DDBJ whole genome shotgun (WGS) entry which is preliminary data.</text>
</comment>
<evidence type="ECO:0000313" key="2">
    <source>
        <dbReference type="Proteomes" id="UP000094444"/>
    </source>
</evidence>
<dbReference type="SUPFAM" id="SSF53756">
    <property type="entry name" value="UDP-Glycosyltransferase/glycogen phosphorylase"/>
    <property type="match status" value="1"/>
</dbReference>
<accession>A0A2P5HZA3</accession>
<keyword evidence="2" id="KW-1185">Reference proteome</keyword>
<dbReference type="GO" id="GO:0016740">
    <property type="term" value="F:transferase activity"/>
    <property type="evidence" value="ECO:0007669"/>
    <property type="project" value="UniProtKB-KW"/>
</dbReference>
<dbReference type="OrthoDB" id="5835829at2759"/>
<dbReference type="AlphaFoldDB" id="A0A2P5HZA3"/>
<dbReference type="InParanoid" id="A0A2P5HZA3"/>
<protein>
    <submittedName>
        <fullName evidence="1">UDP-glucuronosyl/UDP-glucosyltransferase</fullName>
    </submittedName>
</protein>
<name>A0A2P5HZA3_DIAHE</name>
<dbReference type="Proteomes" id="UP000094444">
    <property type="component" value="Unassembled WGS sequence"/>
</dbReference>
<dbReference type="Gene3D" id="3.40.50.2000">
    <property type="entry name" value="Glycogen Phosphorylase B"/>
    <property type="match status" value="2"/>
</dbReference>
<gene>
    <name evidence="1" type="ORF">DHEL01_v206017</name>
</gene>